<feature type="compositionally biased region" description="Pro residues" evidence="1">
    <location>
        <begin position="83"/>
        <end position="93"/>
    </location>
</feature>
<dbReference type="EMBL" id="CADCTD010000003">
    <property type="protein sequence ID" value="CAA9215301.1"/>
    <property type="molecule type" value="Genomic_DNA"/>
</dbReference>
<protein>
    <submittedName>
        <fullName evidence="2">Uncharacterized protein</fullName>
    </submittedName>
</protein>
<evidence type="ECO:0000313" key="2">
    <source>
        <dbReference type="EMBL" id="CAA9215301.1"/>
    </source>
</evidence>
<sequence>AGDRCGEAGPDSRPARLRPARRARRRGRSGASHGQPARPPLGGHPRPAAEAHPPAALALALAVTRCIGRRPVPPAPVDAGECRPPPPHHPAPAPHRGAAPADAAAGARGGM</sequence>
<feature type="compositionally biased region" description="Basic residues" evidence="1">
    <location>
        <begin position="15"/>
        <end position="28"/>
    </location>
</feature>
<accession>A0A6J4H631</accession>
<feature type="non-terminal residue" evidence="2">
    <location>
        <position position="1"/>
    </location>
</feature>
<gene>
    <name evidence="2" type="ORF">AVDCRST_MAG27-141</name>
</gene>
<feature type="region of interest" description="Disordered" evidence="1">
    <location>
        <begin position="1"/>
        <end position="53"/>
    </location>
</feature>
<feature type="compositionally biased region" description="Low complexity" evidence="1">
    <location>
        <begin position="94"/>
        <end position="111"/>
    </location>
</feature>
<reference evidence="2" key="1">
    <citation type="submission" date="2020-02" db="EMBL/GenBank/DDBJ databases">
        <authorList>
            <person name="Meier V. D."/>
        </authorList>
    </citation>
    <scope>NUCLEOTIDE SEQUENCE</scope>
    <source>
        <strain evidence="2">AVDCRST_MAG27</strain>
    </source>
</reference>
<proteinExistence type="predicted"/>
<evidence type="ECO:0000256" key="1">
    <source>
        <dbReference type="SAM" id="MobiDB-lite"/>
    </source>
</evidence>
<organism evidence="2">
    <name type="scientific">uncultured Craurococcus sp</name>
    <dbReference type="NCBI Taxonomy" id="1135998"/>
    <lineage>
        <taxon>Bacteria</taxon>
        <taxon>Pseudomonadati</taxon>
        <taxon>Pseudomonadota</taxon>
        <taxon>Alphaproteobacteria</taxon>
        <taxon>Acetobacterales</taxon>
        <taxon>Acetobacteraceae</taxon>
        <taxon>Craurococcus</taxon>
        <taxon>environmental samples</taxon>
    </lineage>
</organism>
<feature type="non-terminal residue" evidence="2">
    <location>
        <position position="111"/>
    </location>
</feature>
<feature type="region of interest" description="Disordered" evidence="1">
    <location>
        <begin position="69"/>
        <end position="111"/>
    </location>
</feature>
<name>A0A6J4H631_9PROT</name>
<dbReference type="AlphaFoldDB" id="A0A6J4H631"/>